<dbReference type="AlphaFoldDB" id="A0A147JT37"/>
<comment type="caution">
    <text evidence="2">The sequence shown here is derived from an EMBL/GenBank/DDBJ whole genome shotgun (WGS) entry which is preliminary data.</text>
</comment>
<dbReference type="EMBL" id="LQMQ01000057">
    <property type="protein sequence ID" value="KUO39659.1"/>
    <property type="molecule type" value="Genomic_DNA"/>
</dbReference>
<accession>A0A147JT37</accession>
<sequence>MKEELKKIMIESLYSVMPYIAYLGELKEFIEKEADECENIEAFIEKLKKLNEKSDIIRRTDGQIFLSELRRNLAKLGSD</sequence>
<proteinExistence type="predicted"/>
<name>A0A147JT37_HADYE</name>
<reference evidence="2 3" key="1">
    <citation type="journal article" date="2016" name="Nat. Microbiol.">
        <title>Genomic inference of the metabolism of cosmopolitan subsurface Archaea, Hadesarchaea.</title>
        <authorList>
            <person name="Baker B.J."/>
            <person name="Saw J.H."/>
            <person name="Lind A.E."/>
            <person name="Lazar C.S."/>
            <person name="Hinrichs K.-U."/>
            <person name="Teske A.P."/>
            <person name="Ettema T.J."/>
        </authorList>
    </citation>
    <scope>NUCLEOTIDE SEQUENCE [LARGE SCALE GENOMIC DNA]</scope>
</reference>
<feature type="coiled-coil region" evidence="1">
    <location>
        <begin position="30"/>
        <end position="60"/>
    </location>
</feature>
<dbReference type="STRING" id="1776334.APZ16_03185"/>
<evidence type="ECO:0000313" key="3">
    <source>
        <dbReference type="Proteomes" id="UP000074294"/>
    </source>
</evidence>
<evidence type="ECO:0000313" key="2">
    <source>
        <dbReference type="EMBL" id="KUO39659.1"/>
    </source>
</evidence>
<gene>
    <name evidence="2" type="ORF">APZ16_03185</name>
</gene>
<keyword evidence="1" id="KW-0175">Coiled coil</keyword>
<evidence type="ECO:0000256" key="1">
    <source>
        <dbReference type="SAM" id="Coils"/>
    </source>
</evidence>
<dbReference type="Proteomes" id="UP000074294">
    <property type="component" value="Unassembled WGS sequence"/>
</dbReference>
<organism evidence="2 3">
    <name type="scientific">Hadarchaeum yellowstonense</name>
    <dbReference type="NCBI Taxonomy" id="1776334"/>
    <lineage>
        <taxon>Archaea</taxon>
        <taxon>Methanobacteriati</taxon>
        <taxon>Candidatus Hadarchaeota</taxon>
        <taxon>Candidatus Hadarchaeia</taxon>
        <taxon>Candidatus Hadarchaeales</taxon>
        <taxon>Candidatus Hadarchaeaceae</taxon>
        <taxon>Candidatus Hadarchaeum</taxon>
    </lineage>
</organism>
<protein>
    <submittedName>
        <fullName evidence="2">Uncharacterized protein</fullName>
    </submittedName>
</protein>